<dbReference type="GO" id="GO:0030288">
    <property type="term" value="C:outer membrane-bounded periplasmic space"/>
    <property type="evidence" value="ECO:0007669"/>
    <property type="project" value="TreeGrafter"/>
</dbReference>
<gene>
    <name evidence="3" type="ORF">QNI16_01785</name>
</gene>
<dbReference type="PANTHER" id="PTHR32060">
    <property type="entry name" value="TAIL-SPECIFIC PROTEASE"/>
    <property type="match status" value="1"/>
</dbReference>
<reference evidence="3" key="1">
    <citation type="submission" date="2023-05" db="EMBL/GenBank/DDBJ databases">
        <authorList>
            <person name="Zhang X."/>
        </authorList>
    </citation>
    <scope>NUCLEOTIDE SEQUENCE</scope>
    <source>
        <strain evidence="3">YF14B1</strain>
    </source>
</reference>
<feature type="signal peptide" evidence="1">
    <location>
        <begin position="1"/>
        <end position="19"/>
    </location>
</feature>
<dbReference type="EMBL" id="JASJOS010000001">
    <property type="protein sequence ID" value="MDJ1479194.1"/>
    <property type="molecule type" value="Genomic_DNA"/>
</dbReference>
<dbReference type="Gene3D" id="2.60.120.260">
    <property type="entry name" value="Galactose-binding domain-like"/>
    <property type="match status" value="1"/>
</dbReference>
<evidence type="ECO:0000313" key="3">
    <source>
        <dbReference type="EMBL" id="MDJ1479194.1"/>
    </source>
</evidence>
<feature type="chain" id="PRO_5041994150" evidence="1">
    <location>
        <begin position="20"/>
        <end position="741"/>
    </location>
</feature>
<dbReference type="InterPro" id="IPR029045">
    <property type="entry name" value="ClpP/crotonase-like_dom_sf"/>
</dbReference>
<dbReference type="CDD" id="cd07562">
    <property type="entry name" value="Peptidase_S41_TRI"/>
    <property type="match status" value="1"/>
</dbReference>
<dbReference type="Proteomes" id="UP001241110">
    <property type="component" value="Unassembled WGS sequence"/>
</dbReference>
<dbReference type="GO" id="GO:0008236">
    <property type="term" value="F:serine-type peptidase activity"/>
    <property type="evidence" value="ECO:0007669"/>
    <property type="project" value="InterPro"/>
</dbReference>
<comment type="caution">
    <text evidence="3">The sequence shown here is derived from an EMBL/GenBank/DDBJ whole genome shotgun (WGS) entry which is preliminary data.</text>
</comment>
<evidence type="ECO:0000259" key="2">
    <source>
        <dbReference type="SMART" id="SM00245"/>
    </source>
</evidence>
<keyword evidence="1" id="KW-0732">Signal</keyword>
<protein>
    <submittedName>
        <fullName evidence="3">S41 family peptidase</fullName>
    </submittedName>
</protein>
<dbReference type="InterPro" id="IPR005151">
    <property type="entry name" value="Tail-specific_protease"/>
</dbReference>
<dbReference type="GO" id="GO:0006508">
    <property type="term" value="P:proteolysis"/>
    <property type="evidence" value="ECO:0007669"/>
    <property type="project" value="InterPro"/>
</dbReference>
<evidence type="ECO:0000256" key="1">
    <source>
        <dbReference type="SAM" id="SignalP"/>
    </source>
</evidence>
<dbReference type="Gene3D" id="3.90.226.10">
    <property type="entry name" value="2-enoyl-CoA Hydratase, Chain A, domain 1"/>
    <property type="match status" value="1"/>
</dbReference>
<dbReference type="PANTHER" id="PTHR32060:SF30">
    <property type="entry name" value="CARBOXY-TERMINAL PROCESSING PROTEASE CTPA"/>
    <property type="match status" value="1"/>
</dbReference>
<proteinExistence type="predicted"/>
<feature type="domain" description="Tail specific protease" evidence="2">
    <location>
        <begin position="515"/>
        <end position="715"/>
    </location>
</feature>
<dbReference type="AlphaFoldDB" id="A0AAE3U711"/>
<dbReference type="InterPro" id="IPR036034">
    <property type="entry name" value="PDZ_sf"/>
</dbReference>
<dbReference type="Pfam" id="PF03572">
    <property type="entry name" value="Peptidase_S41"/>
    <property type="match status" value="1"/>
</dbReference>
<dbReference type="SUPFAM" id="SSF52096">
    <property type="entry name" value="ClpP/crotonase"/>
    <property type="match status" value="1"/>
</dbReference>
<sequence length="741" mass="84124">MKKTSLTFLILLVSIASYCQTKEISSKFNFDFEGIKNGIPIGWSNFGSPNYTISLDSLTLKSGKYAVSIEFKDGDKDFKAWAFTLPDNYPGKKITLTGYIKTENVTDGYAGLWMRIDPSIAFDNMKKNGVKGTTDWKKYEITLDMNPEKTKQIVVGGLLVGKGKMWLDNLGITIDGKDVYDLKPFERKVFRAEKDKEFDKGSPITNISVEKGQIKNLKTLGLIWGFLKYYHPAIAKGEYNWDYELFRILPKVLNSDNEHTRDDILVKWIESLGEFSQGKETIDKSSEVKIAPDLAWIRNSGFSDDLTSLLVKVKNANRTKEHYYIDLQTQVGNPDFTHENAYSSMKYPDAGFRLLALYRYWNIIHYYFPYKNLIEEDWKNVLEEFIPKFLEAKEETHYTLTVLELIGRVHDTHANIWGRNEALNHYFGFRYAAAELTFVESKPVVTGFYDDKLGKETQLLLGDVILAINNRPVEQLVKERVNYSPASNYPTKLRDIASKLLRSNDSIISIEFIRDGKTESKIVKTYTSKDINIYSKYQVTDTCFKLINKDISYINNGSLKRKYLPEIWKQIENTKGLIIDLRNYPSDFPIHDLSGYLLSKSTPFVKFTHGSSESPGLFTFAKPLNTGTKNKTPYKGKVVILLNEVSQSSAEFHAMAYRVHPNATVIGSTTAGADGNVSQFYLPGGISTMISGIGVYYPDGKETQRIGIVPDMEIKPTIQGIRTGIDEILEKAIEIISPVGN</sequence>
<dbReference type="Gene3D" id="3.30.750.44">
    <property type="match status" value="1"/>
</dbReference>
<accession>A0AAE3U711</accession>
<dbReference type="Gene3D" id="2.30.42.10">
    <property type="match status" value="1"/>
</dbReference>
<organism evidence="3 4">
    <name type="scientific">Xanthocytophaga flava</name>
    <dbReference type="NCBI Taxonomy" id="3048013"/>
    <lineage>
        <taxon>Bacteria</taxon>
        <taxon>Pseudomonadati</taxon>
        <taxon>Bacteroidota</taxon>
        <taxon>Cytophagia</taxon>
        <taxon>Cytophagales</taxon>
        <taxon>Rhodocytophagaceae</taxon>
        <taxon>Xanthocytophaga</taxon>
    </lineage>
</organism>
<evidence type="ECO:0000313" key="4">
    <source>
        <dbReference type="Proteomes" id="UP001241110"/>
    </source>
</evidence>
<dbReference type="GO" id="GO:0007165">
    <property type="term" value="P:signal transduction"/>
    <property type="evidence" value="ECO:0007669"/>
    <property type="project" value="TreeGrafter"/>
</dbReference>
<dbReference type="GO" id="GO:0004175">
    <property type="term" value="F:endopeptidase activity"/>
    <property type="evidence" value="ECO:0007669"/>
    <property type="project" value="TreeGrafter"/>
</dbReference>
<dbReference type="SMART" id="SM00245">
    <property type="entry name" value="TSPc"/>
    <property type="match status" value="1"/>
</dbReference>
<dbReference type="RefSeq" id="WP_313975178.1">
    <property type="nucleotide sequence ID" value="NZ_JASJOS010000001.1"/>
</dbReference>
<name>A0AAE3U711_9BACT</name>